<evidence type="ECO:0000256" key="1">
    <source>
        <dbReference type="ARBA" id="ARBA00004651"/>
    </source>
</evidence>
<keyword evidence="3" id="KW-1003">Cell membrane</keyword>
<dbReference type="RefSeq" id="WP_336348988.1">
    <property type="nucleotide sequence ID" value="NZ_JAZAQL010000001.1"/>
</dbReference>
<feature type="transmembrane region" description="Helical" evidence="7">
    <location>
        <begin position="234"/>
        <end position="257"/>
    </location>
</feature>
<evidence type="ECO:0000256" key="2">
    <source>
        <dbReference type="ARBA" id="ARBA00011061"/>
    </source>
</evidence>
<dbReference type="PANTHER" id="PTHR39087:SF2">
    <property type="entry name" value="UPF0104 MEMBRANE PROTEIN MJ1595"/>
    <property type="match status" value="1"/>
</dbReference>
<feature type="transmembrane region" description="Helical" evidence="7">
    <location>
        <begin position="131"/>
        <end position="151"/>
    </location>
</feature>
<evidence type="ECO:0000313" key="9">
    <source>
        <dbReference type="Proteomes" id="UP001596395"/>
    </source>
</evidence>
<reference evidence="8 9" key="1">
    <citation type="journal article" date="2019" name="Int. J. Syst. Evol. Microbiol.">
        <title>The Global Catalogue of Microorganisms (GCM) 10K type strain sequencing project: providing services to taxonomists for standard genome sequencing and annotation.</title>
        <authorList>
            <consortium name="The Broad Institute Genomics Platform"/>
            <consortium name="The Broad Institute Genome Sequencing Center for Infectious Disease"/>
            <person name="Wu L."/>
            <person name="Ma J."/>
        </authorList>
    </citation>
    <scope>NUCLEOTIDE SEQUENCE [LARGE SCALE GENOMIC DNA]</scope>
    <source>
        <strain evidence="8 9">GX26</strain>
    </source>
</reference>
<gene>
    <name evidence="8" type="ORF">ACFQGB_03855</name>
</gene>
<dbReference type="InterPro" id="IPR022791">
    <property type="entry name" value="L-PG_synthase/AglD"/>
</dbReference>
<organism evidence="8 9">
    <name type="scientific">Halorubellus litoreus</name>
    <dbReference type="NCBI Taxonomy" id="755308"/>
    <lineage>
        <taxon>Archaea</taxon>
        <taxon>Methanobacteriati</taxon>
        <taxon>Methanobacteriota</taxon>
        <taxon>Stenosarchaea group</taxon>
        <taxon>Halobacteria</taxon>
        <taxon>Halobacteriales</taxon>
        <taxon>Halorubellaceae</taxon>
        <taxon>Halorubellus</taxon>
    </lineage>
</organism>
<evidence type="ECO:0000256" key="3">
    <source>
        <dbReference type="ARBA" id="ARBA00022475"/>
    </source>
</evidence>
<feature type="transmembrane region" description="Helical" evidence="7">
    <location>
        <begin position="295"/>
        <end position="319"/>
    </location>
</feature>
<feature type="transmembrane region" description="Helical" evidence="7">
    <location>
        <begin position="157"/>
        <end position="177"/>
    </location>
</feature>
<accession>A0ABD5V8W4</accession>
<keyword evidence="5 7" id="KW-1133">Transmembrane helix</keyword>
<comment type="similarity">
    <text evidence="2">Belongs to the UPF0104 family.</text>
</comment>
<feature type="transmembrane region" description="Helical" evidence="7">
    <location>
        <begin position="325"/>
        <end position="343"/>
    </location>
</feature>
<dbReference type="Pfam" id="PF03706">
    <property type="entry name" value="LPG_synthase_TM"/>
    <property type="match status" value="1"/>
</dbReference>
<keyword evidence="6 7" id="KW-0472">Membrane</keyword>
<dbReference type="NCBIfam" id="TIGR00374">
    <property type="entry name" value="flippase-like domain"/>
    <property type="match status" value="1"/>
</dbReference>
<name>A0ABD5V8W4_9EURY</name>
<evidence type="ECO:0000256" key="5">
    <source>
        <dbReference type="ARBA" id="ARBA00022989"/>
    </source>
</evidence>
<proteinExistence type="inferred from homology"/>
<feature type="transmembrane region" description="Helical" evidence="7">
    <location>
        <begin position="9"/>
        <end position="29"/>
    </location>
</feature>
<dbReference type="PANTHER" id="PTHR39087">
    <property type="entry name" value="UPF0104 MEMBRANE PROTEIN MJ1595"/>
    <property type="match status" value="1"/>
</dbReference>
<feature type="transmembrane region" description="Helical" evidence="7">
    <location>
        <begin position="44"/>
        <end position="67"/>
    </location>
</feature>
<evidence type="ECO:0000313" key="8">
    <source>
        <dbReference type="EMBL" id="MFC6951989.1"/>
    </source>
</evidence>
<dbReference type="AlphaFoldDB" id="A0ABD5V8W4"/>
<dbReference type="GO" id="GO:0005886">
    <property type="term" value="C:plasma membrane"/>
    <property type="evidence" value="ECO:0007669"/>
    <property type="project" value="UniProtKB-SubCell"/>
</dbReference>
<sequence>MFEDVDGRAIAAGFLGAALVLLALLWFVGVDEVLTRVTNAPPSVLALIVAAAVCWLASWGLALRAVLASLGLSLSRIQSFVVFSAATFANNVTPFGQAGGEPVSALFISREADTEYETALAAIASVDGLNFVPSIGFALLAVGYYAVTIAFNDRLVFVATAVAALAVALAVAAVLGWRNRYAIEHRLVRGLAPILGRVTARLPVVSRVKVDVIERRIEGFFHAIERVATDRRNLASALSLSALGWAFSITSLSLSLYAVSDVAAVSVVAAAMLAIPLGSLAGVTPLPGGLGGIEAVLIFVLTPVLPALGSGAVAAAVLLHRAATYWLPLLVGGGSVAALSARAE</sequence>
<keyword evidence="9" id="KW-1185">Reference proteome</keyword>
<feature type="transmembrane region" description="Helical" evidence="7">
    <location>
        <begin position="263"/>
        <end position="283"/>
    </location>
</feature>
<protein>
    <submittedName>
        <fullName evidence="8">YbhN family protein</fullName>
    </submittedName>
</protein>
<dbReference type="EMBL" id="JBHSXN010000001">
    <property type="protein sequence ID" value="MFC6951989.1"/>
    <property type="molecule type" value="Genomic_DNA"/>
</dbReference>
<keyword evidence="4 7" id="KW-0812">Transmembrane</keyword>
<comment type="subcellular location">
    <subcellularLocation>
        <location evidence="1">Cell membrane</location>
        <topology evidence="1">Multi-pass membrane protein</topology>
    </subcellularLocation>
</comment>
<dbReference type="Proteomes" id="UP001596395">
    <property type="component" value="Unassembled WGS sequence"/>
</dbReference>
<evidence type="ECO:0000256" key="4">
    <source>
        <dbReference type="ARBA" id="ARBA00022692"/>
    </source>
</evidence>
<evidence type="ECO:0000256" key="7">
    <source>
        <dbReference type="SAM" id="Phobius"/>
    </source>
</evidence>
<evidence type="ECO:0000256" key="6">
    <source>
        <dbReference type="ARBA" id="ARBA00023136"/>
    </source>
</evidence>
<comment type="caution">
    <text evidence="8">The sequence shown here is derived from an EMBL/GenBank/DDBJ whole genome shotgun (WGS) entry which is preliminary data.</text>
</comment>